<dbReference type="AlphaFoldDB" id="A0A484RDU4"/>
<proteinExistence type="predicted"/>
<evidence type="ECO:0000313" key="2">
    <source>
        <dbReference type="EMBL" id="VFR57906.1"/>
    </source>
</evidence>
<name>A0A484RDU4_9ZZZZ</name>
<dbReference type="EMBL" id="CAADIG010000024">
    <property type="protein sequence ID" value="VFR47509.1"/>
    <property type="molecule type" value="Genomic_DNA"/>
</dbReference>
<gene>
    <name evidence="1" type="ORF">ANT2_4565</name>
    <name evidence="2" type="ORF">ANT3_4540</name>
</gene>
<dbReference type="EMBL" id="CAADID010000002">
    <property type="protein sequence ID" value="VFR57906.1"/>
    <property type="molecule type" value="Genomic_DNA"/>
</dbReference>
<organism evidence="1">
    <name type="scientific">plant metagenome</name>
    <dbReference type="NCBI Taxonomy" id="1297885"/>
    <lineage>
        <taxon>unclassified sequences</taxon>
        <taxon>metagenomes</taxon>
        <taxon>organismal metagenomes</taxon>
    </lineage>
</organism>
<accession>A0A484RDU4</accession>
<reference evidence="1" key="1">
    <citation type="submission" date="2019-03" db="EMBL/GenBank/DDBJ databases">
        <authorList>
            <person name="Danneels B."/>
        </authorList>
    </citation>
    <scope>NUCLEOTIDE SEQUENCE</scope>
</reference>
<sequence>MPKRRSTIERRGTGFYFTTCNPMPSSRCFGLILERVMHFDLVSLS</sequence>
<evidence type="ECO:0000313" key="1">
    <source>
        <dbReference type="EMBL" id="VFR47509.1"/>
    </source>
</evidence>
<protein>
    <submittedName>
        <fullName evidence="1">Uncharacterized protein</fullName>
    </submittedName>
</protein>